<evidence type="ECO:0000259" key="3">
    <source>
        <dbReference type="Pfam" id="PF21959"/>
    </source>
</evidence>
<feature type="compositionally biased region" description="Pro residues" evidence="1">
    <location>
        <begin position="297"/>
        <end position="337"/>
    </location>
</feature>
<name>A0ABV8U1B9_9ACTN</name>
<evidence type="ECO:0000313" key="5">
    <source>
        <dbReference type="Proteomes" id="UP001595823"/>
    </source>
</evidence>
<keyword evidence="2" id="KW-0732">Signal</keyword>
<dbReference type="SUPFAM" id="SSF63829">
    <property type="entry name" value="Calcium-dependent phosphotriesterase"/>
    <property type="match status" value="1"/>
</dbReference>
<dbReference type="InterPro" id="IPR054215">
    <property type="entry name" value="DUF6923"/>
</dbReference>
<feature type="chain" id="PRO_5045888401" evidence="2">
    <location>
        <begin position="27"/>
        <end position="384"/>
    </location>
</feature>
<gene>
    <name evidence="4" type="ORF">ACFPET_14815</name>
</gene>
<feature type="signal peptide" evidence="2">
    <location>
        <begin position="1"/>
        <end position="26"/>
    </location>
</feature>
<feature type="domain" description="DUF6923" evidence="3">
    <location>
        <begin position="70"/>
        <end position="213"/>
    </location>
</feature>
<feature type="region of interest" description="Disordered" evidence="1">
    <location>
        <begin position="249"/>
        <end position="358"/>
    </location>
</feature>
<accession>A0ABV8U1B9</accession>
<feature type="compositionally biased region" description="Pro residues" evidence="1">
    <location>
        <begin position="272"/>
        <end position="282"/>
    </location>
</feature>
<organism evidence="4 5">
    <name type="scientific">Salininema proteolyticum</name>
    <dbReference type="NCBI Taxonomy" id="1607685"/>
    <lineage>
        <taxon>Bacteria</taxon>
        <taxon>Bacillati</taxon>
        <taxon>Actinomycetota</taxon>
        <taxon>Actinomycetes</taxon>
        <taxon>Glycomycetales</taxon>
        <taxon>Glycomycetaceae</taxon>
        <taxon>Salininema</taxon>
    </lineage>
</organism>
<dbReference type="Proteomes" id="UP001595823">
    <property type="component" value="Unassembled WGS sequence"/>
</dbReference>
<dbReference type="EMBL" id="JBHSDK010000021">
    <property type="protein sequence ID" value="MFC4336473.1"/>
    <property type="molecule type" value="Genomic_DNA"/>
</dbReference>
<evidence type="ECO:0000256" key="2">
    <source>
        <dbReference type="SAM" id="SignalP"/>
    </source>
</evidence>
<dbReference type="Pfam" id="PF21959">
    <property type="entry name" value="DUF6923"/>
    <property type="match status" value="1"/>
</dbReference>
<keyword evidence="5" id="KW-1185">Reference proteome</keyword>
<reference evidence="5" key="1">
    <citation type="journal article" date="2019" name="Int. J. Syst. Evol. Microbiol.">
        <title>The Global Catalogue of Microorganisms (GCM) 10K type strain sequencing project: providing services to taxonomists for standard genome sequencing and annotation.</title>
        <authorList>
            <consortium name="The Broad Institute Genomics Platform"/>
            <consortium name="The Broad Institute Genome Sequencing Center for Infectious Disease"/>
            <person name="Wu L."/>
            <person name="Ma J."/>
        </authorList>
    </citation>
    <scope>NUCLEOTIDE SEQUENCE [LARGE SCALE GENOMIC DNA]</scope>
    <source>
        <strain evidence="5">IBRC-M 10908</strain>
    </source>
</reference>
<evidence type="ECO:0000313" key="4">
    <source>
        <dbReference type="EMBL" id="MFC4336473.1"/>
    </source>
</evidence>
<sequence>MRGAVRRFVAAAGLGTLVLLPMAAVAQQDPDEACPGGVLYTWADPERRQYALYTVDGEPEKVADLPERINAVGWSVEDRALYGLAGMEPRLIRVSPEGEWTDLGPLENEGYPGLRGAFAADFADERLLAVTKGHVVSVDPVEAAVTDAVELSEPVAVGDVALWEEALWGVDPSEGELVGIDPETGEVTRTELPGLPDRGTAGAVAAVDGALRFVVHDVDGRAVFFETDGNTVSTVGDTDVITSSDAAFCAAEPEPDPSPSPSATPSESPSESPSPPPSPTPSASPSESPTLGAAPSPEAPSPVIPPPAPQPVAPPPAPGPPDPEEPPSLRPVPPMPPRYEVDLAVGDPEPEPEENDTLRTRFLVTGLIAFAVLGGSAATARRAR</sequence>
<dbReference type="RefSeq" id="WP_380622450.1">
    <property type="nucleotide sequence ID" value="NZ_JBHSDK010000021.1"/>
</dbReference>
<proteinExistence type="predicted"/>
<comment type="caution">
    <text evidence="4">The sequence shown here is derived from an EMBL/GenBank/DDBJ whole genome shotgun (WGS) entry which is preliminary data.</text>
</comment>
<evidence type="ECO:0000256" key="1">
    <source>
        <dbReference type="SAM" id="MobiDB-lite"/>
    </source>
</evidence>
<protein>
    <submittedName>
        <fullName evidence="4">DUF6923 family protein</fullName>
    </submittedName>
</protein>
<feature type="compositionally biased region" description="Low complexity" evidence="1">
    <location>
        <begin position="283"/>
        <end position="296"/>
    </location>
</feature>